<feature type="domain" description="F5/8 type C" evidence="2">
    <location>
        <begin position="698"/>
        <end position="786"/>
    </location>
</feature>
<dbReference type="Pfam" id="PF11847">
    <property type="entry name" value="GT-C_AftD"/>
    <property type="match status" value="1"/>
</dbReference>
<keyword evidence="3" id="KW-0808">Transferase</keyword>
<evidence type="ECO:0000313" key="4">
    <source>
        <dbReference type="Proteomes" id="UP000295388"/>
    </source>
</evidence>
<gene>
    <name evidence="3" type="ORF">EV643_105299</name>
</gene>
<keyword evidence="1" id="KW-0812">Transmembrane</keyword>
<feature type="transmembrane region" description="Helical" evidence="1">
    <location>
        <begin position="115"/>
        <end position="135"/>
    </location>
</feature>
<dbReference type="Pfam" id="PF24607">
    <property type="entry name" value="CBM_AftD"/>
    <property type="match status" value="2"/>
</dbReference>
<proteinExistence type="predicted"/>
<dbReference type="Proteomes" id="UP000295388">
    <property type="component" value="Unassembled WGS sequence"/>
</dbReference>
<reference evidence="3 4" key="1">
    <citation type="submission" date="2019-03" db="EMBL/GenBank/DDBJ databases">
        <title>Genomic Encyclopedia of Type Strains, Phase III (KMG-III): the genomes of soil and plant-associated and newly described type strains.</title>
        <authorList>
            <person name="Whitman W."/>
        </authorList>
    </citation>
    <scope>NUCLEOTIDE SEQUENCE [LARGE SCALE GENOMIC DNA]</scope>
    <source>
        <strain evidence="3 4">VKM Ac-2527</strain>
    </source>
</reference>
<keyword evidence="1" id="KW-0472">Membrane</keyword>
<keyword evidence="1" id="KW-1133">Transmembrane helix</keyword>
<feature type="transmembrane region" description="Helical" evidence="1">
    <location>
        <begin position="197"/>
        <end position="222"/>
    </location>
</feature>
<feature type="transmembrane region" description="Helical" evidence="1">
    <location>
        <begin position="234"/>
        <end position="255"/>
    </location>
</feature>
<feature type="transmembrane region" description="Helical" evidence="1">
    <location>
        <begin position="381"/>
        <end position="400"/>
    </location>
</feature>
<feature type="transmembrane region" description="Helical" evidence="1">
    <location>
        <begin position="1237"/>
        <end position="1257"/>
    </location>
</feature>
<feature type="transmembrane region" description="Helical" evidence="1">
    <location>
        <begin position="412"/>
        <end position="432"/>
    </location>
</feature>
<dbReference type="InterPro" id="IPR021798">
    <property type="entry name" value="AftD_N"/>
</dbReference>
<name>A0A4V3CAD5_9ACTN</name>
<dbReference type="InterPro" id="IPR008979">
    <property type="entry name" value="Galactose-bd-like_sf"/>
</dbReference>
<feature type="transmembrane region" description="Helical" evidence="1">
    <location>
        <begin position="303"/>
        <end position="325"/>
    </location>
</feature>
<feature type="transmembrane region" description="Helical" evidence="1">
    <location>
        <begin position="337"/>
        <end position="356"/>
    </location>
</feature>
<dbReference type="GO" id="GO:0016740">
    <property type="term" value="F:transferase activity"/>
    <property type="evidence" value="ECO:0007669"/>
    <property type="project" value="UniProtKB-KW"/>
</dbReference>
<organism evidence="3 4">
    <name type="scientific">Kribbella caucasensis</name>
    <dbReference type="NCBI Taxonomy" id="2512215"/>
    <lineage>
        <taxon>Bacteria</taxon>
        <taxon>Bacillati</taxon>
        <taxon>Actinomycetota</taxon>
        <taxon>Actinomycetes</taxon>
        <taxon>Propionibacteriales</taxon>
        <taxon>Kribbellaceae</taxon>
        <taxon>Kribbella</taxon>
    </lineage>
</organism>
<accession>A0A4V3CAD5</accession>
<evidence type="ECO:0000313" key="3">
    <source>
        <dbReference type="EMBL" id="TDO50068.1"/>
    </source>
</evidence>
<feature type="transmembrane region" description="Helical" evidence="1">
    <location>
        <begin position="1327"/>
        <end position="1346"/>
    </location>
</feature>
<protein>
    <submittedName>
        <fullName evidence="3">Arabinofuranan 3-O-arabinosyltransferase</fullName>
    </submittedName>
</protein>
<comment type="caution">
    <text evidence="3">The sequence shown here is derived from an EMBL/GenBank/DDBJ whole genome shotgun (WGS) entry which is preliminary data.</text>
</comment>
<feature type="transmembrane region" description="Helical" evidence="1">
    <location>
        <begin position="156"/>
        <end position="177"/>
    </location>
</feature>
<dbReference type="Gene3D" id="2.60.120.260">
    <property type="entry name" value="Galactose-binding domain-like"/>
    <property type="match status" value="1"/>
</dbReference>
<dbReference type="EMBL" id="SNWQ01000005">
    <property type="protein sequence ID" value="TDO50068.1"/>
    <property type="molecule type" value="Genomic_DNA"/>
</dbReference>
<dbReference type="SUPFAM" id="SSF49785">
    <property type="entry name" value="Galactose-binding domain-like"/>
    <property type="match status" value="1"/>
</dbReference>
<dbReference type="PROSITE" id="PS50022">
    <property type="entry name" value="FA58C_3"/>
    <property type="match status" value="1"/>
</dbReference>
<keyword evidence="4" id="KW-1185">Reference proteome</keyword>
<feature type="transmembrane region" description="Helical" evidence="1">
    <location>
        <begin position="1353"/>
        <end position="1374"/>
    </location>
</feature>
<feature type="transmembrane region" description="Helical" evidence="1">
    <location>
        <begin position="1278"/>
        <end position="1307"/>
    </location>
</feature>
<evidence type="ECO:0000259" key="2">
    <source>
        <dbReference type="PROSITE" id="PS50022"/>
    </source>
</evidence>
<evidence type="ECO:0000256" key="1">
    <source>
        <dbReference type="SAM" id="Phobius"/>
    </source>
</evidence>
<dbReference type="InterPro" id="IPR000421">
    <property type="entry name" value="FA58C"/>
</dbReference>
<sequence length="1382" mass="146602">MTGVVGRRRYSMPTALTRLAAGSTQQVVWRARLVLGCLVLVALCFHQDPGKIVPDTKLDLTAGPGGFLARSLHLWDPQGAFGQLQNQAYGYLLPMGPFHWLLDSVSVPGWVIQRLWWSLVLCVAFLGVWKLAGALDYGAPWARFVAALLYALSPRMLGEVAITSIEVWPIAMAPWVLLPLVTPRARSGWWRVGWSAVAFGLVGGVNAVATGATLVLPALWILTRRLDKSTLKLAAGWFGCVVGVSFWWLVPLVLLGRYSPPFLDWIENAGVTTGTASVFESFRGTSQWLNFLSGGNGPSWPAGWLYVTQPALILTTAVVALLGLVGLAMGSLKHRGFLQVSVAVGLLLLTLGHVSSPLSGPLQELLDGPLAALRNTHKFELVVRLPLVLAAAHALTRLTAWASTRGVHRRVVPVLAACLAVSVATPAIFAQLPRPEGYEAIPAHWSEAATWLDGQQTSGSVLVVPAASFADFTWGSTKDEPFQALLKRPMAVRDAVPLGSAGATRWLDEVERRLSSGVGDRTLQQALVRAGVRYVVVRNDLRVDAQVTPVLAVHESLAESGIQRAAYFGPPTGSDIEQPGLTLDERTRLPYPSVEIFDVGAVTPARLVPQSQLVEVRGAPEDVPSVLTSLGGDREAVLSADAGGLNLPLVQTDGLQRREVSVGRPADNYSPVLTATDPGRQGRRTLDYAIAKASASTTRSWAGGVADVRASSSAADAGATLRTGPGNGPFAAVDGDPATRWISGTFGRSSGEWIELNFTAPRKVENLKVRFSLAAPTTDPVRTLKVDTDAGTVTSIVAGSDQPQTIQAPDGFTQRLRLSVGVTDGKNPNGVSISEITLPGLTPVSRLSVPGGLERQPEALVFRNEQLGRSGCLHAGSRPLCRAGFAKDSEEPTGLYRSVDLPDAASYELRGTALPRDGASLERLLVVPGAITATASSRAVTAPEGRPGAAVDRDLGTGWIASPNDQQPKLTVKLPQARKLQGLQFLADPYLAASRPSEVSIRFDNREPTTLPVSGEGFVTFPDRFRRVRGFEVTFTATKDVVDVDSATGIARRLPVGVAELRILGADDLRKAIAPNARTGAACGFGPSVRVDGVPAATEIDATIRDVLQRRPVTYKLCDSDAVPLQAGRHSVDVVASKDFVPVEAKLTRPGLATASTAVKGVDVWRPNPAELTLEVPATDQASVLTVAQNYSEGWEAYDGSGHQLVPIRIGGWQQGWLVPPGAEQLVTARFMPDRNYRAGLLVGLAGFVLVIGLAIFSRRKARHSGHRLREAARLNPWLPPVLLVAAGTFMAGWVGLVATVVAAALVWFLGDRPDRGGGAGKVKGRLVLIAVLGGVVLVGTLVAVVQPWPDGGAGVTSGVVQGSILFGLAAAVLSRPTPETS</sequence>
<dbReference type="InterPro" id="IPR056997">
    <property type="entry name" value="CBM_AftD"/>
</dbReference>